<dbReference type="InterPro" id="IPR005135">
    <property type="entry name" value="Endo/exonuclease/phosphatase"/>
</dbReference>
<dbReference type="AlphaFoldDB" id="A0A6G9QPB4"/>
<dbReference type="InterPro" id="IPR051916">
    <property type="entry name" value="GPI-anchor_lipid_remodeler"/>
</dbReference>
<dbReference type="EMBL" id="CP050313">
    <property type="protein sequence ID" value="QIR16248.1"/>
    <property type="molecule type" value="Genomic_DNA"/>
</dbReference>
<keyword evidence="2" id="KW-0255">Endonuclease</keyword>
<sequence length="398" mass="45437">MFEKPLSAPVNQNNNKSLSIARHVDAGDVQKNVLVALNYSVMSINLFNFIEPPNAYYDFENIYTDQQWQKKCHWLKQFIAKHQPDIIGFQEVFSPDALAELVNELGYVHFAVLDKPEVQNDYVYRHPVVALASRYPIVDMANVAVDKAATTVLGLADFNFSRMPLRATVELPQFGRCDCYVIHLKSKRSGLDKIDFADSGATGAADFVVRQVLGRWASSIQRGNEATLLCQQMLLRRHSKGYPFILMGDFNDHLRSDLFAAFNQHLRVYRSDIDDGHLKGLSESQLMAELNQFLIYDSYELYKTASKNNVTLAFDEFESVSYNNAPTESPRPATHYYGSTGSVLDYILVSSEFDPKQLKNLAHIDEYQTFDRHLVRPDYDRDSDSTDHAPVMMRFSLR</sequence>
<name>A0A6G9QPB4_9GAMM</name>
<keyword evidence="2" id="KW-0378">Hydrolase</keyword>
<dbReference type="Proteomes" id="UP000502608">
    <property type="component" value="Chromosome"/>
</dbReference>
<dbReference type="GO" id="GO:0016020">
    <property type="term" value="C:membrane"/>
    <property type="evidence" value="ECO:0007669"/>
    <property type="project" value="GOC"/>
</dbReference>
<accession>A0A6G9QPB4</accession>
<gene>
    <name evidence="2" type="ORF">HBH39_14610</name>
</gene>
<reference evidence="2 3" key="1">
    <citation type="submission" date="2020-03" db="EMBL/GenBank/DDBJ databases">
        <title>Complete genome sequence of Shewanella sp.</title>
        <authorList>
            <person name="Kim Y.-S."/>
            <person name="Kim S.-J."/>
            <person name="Jung H.-K."/>
            <person name="Kim K.-H."/>
        </authorList>
    </citation>
    <scope>NUCLEOTIDE SEQUENCE [LARGE SCALE GENOMIC DNA]</scope>
    <source>
        <strain evidence="2 3">PN3F2</strain>
    </source>
</reference>
<dbReference type="GO" id="GO:0006506">
    <property type="term" value="P:GPI anchor biosynthetic process"/>
    <property type="evidence" value="ECO:0007669"/>
    <property type="project" value="TreeGrafter"/>
</dbReference>
<dbReference type="KEGG" id="saes:HBH39_14610"/>
<dbReference type="SUPFAM" id="SSF56219">
    <property type="entry name" value="DNase I-like"/>
    <property type="match status" value="1"/>
</dbReference>
<evidence type="ECO:0000313" key="2">
    <source>
        <dbReference type="EMBL" id="QIR16248.1"/>
    </source>
</evidence>
<organism evidence="2 3">
    <name type="scientific">Shewanella aestuarii</name>
    <dbReference type="NCBI Taxonomy" id="1028752"/>
    <lineage>
        <taxon>Bacteria</taxon>
        <taxon>Pseudomonadati</taxon>
        <taxon>Pseudomonadota</taxon>
        <taxon>Gammaproteobacteria</taxon>
        <taxon>Alteromonadales</taxon>
        <taxon>Shewanellaceae</taxon>
        <taxon>Shewanella</taxon>
    </lineage>
</organism>
<keyword evidence="2" id="KW-0540">Nuclease</keyword>
<protein>
    <submittedName>
        <fullName evidence="2">Endonuclease</fullName>
    </submittedName>
</protein>
<feature type="domain" description="Endonuclease/exonuclease/phosphatase" evidence="1">
    <location>
        <begin position="75"/>
        <end position="360"/>
    </location>
</feature>
<dbReference type="InterPro" id="IPR036691">
    <property type="entry name" value="Endo/exonu/phosph_ase_sf"/>
</dbReference>
<evidence type="ECO:0000259" key="1">
    <source>
        <dbReference type="Pfam" id="PF03372"/>
    </source>
</evidence>
<evidence type="ECO:0000313" key="3">
    <source>
        <dbReference type="Proteomes" id="UP000502608"/>
    </source>
</evidence>
<proteinExistence type="predicted"/>
<dbReference type="GO" id="GO:0004519">
    <property type="term" value="F:endonuclease activity"/>
    <property type="evidence" value="ECO:0007669"/>
    <property type="project" value="UniProtKB-KW"/>
</dbReference>
<dbReference type="PANTHER" id="PTHR14859:SF15">
    <property type="entry name" value="ENDONUCLEASE_EXONUCLEASE_PHOSPHATASE DOMAIN-CONTAINING PROTEIN"/>
    <property type="match status" value="1"/>
</dbReference>
<dbReference type="Gene3D" id="3.60.10.10">
    <property type="entry name" value="Endonuclease/exonuclease/phosphatase"/>
    <property type="match status" value="1"/>
</dbReference>
<dbReference type="Pfam" id="PF03372">
    <property type="entry name" value="Exo_endo_phos"/>
    <property type="match status" value="1"/>
</dbReference>
<keyword evidence="3" id="KW-1185">Reference proteome</keyword>
<dbReference type="PANTHER" id="PTHR14859">
    <property type="entry name" value="CALCOFLUOR WHITE HYPERSENSITIVE PROTEIN PRECURSOR"/>
    <property type="match status" value="1"/>
</dbReference>